<keyword evidence="1" id="KW-0614">Plasmid</keyword>
<dbReference type="AlphaFoldDB" id="A4JU65"/>
<gene>
    <name evidence="1" type="ordered locus">Bcep1808_6931</name>
</gene>
<accession>A4JU65</accession>
<protein>
    <submittedName>
        <fullName evidence="1">Uncharacterized protein</fullName>
    </submittedName>
</protein>
<reference evidence="1 2" key="1">
    <citation type="submission" date="2007-03" db="EMBL/GenBank/DDBJ databases">
        <title>Complete sequence of plasmid pBVIE01 of Burkholderia vietnamiensis G4.</title>
        <authorList>
            <consortium name="US DOE Joint Genome Institute"/>
            <person name="Copeland A."/>
            <person name="Lucas S."/>
            <person name="Lapidus A."/>
            <person name="Barry K."/>
            <person name="Detter J.C."/>
            <person name="Glavina del Rio T."/>
            <person name="Hammon N."/>
            <person name="Israni S."/>
            <person name="Dalin E."/>
            <person name="Tice H."/>
            <person name="Pitluck S."/>
            <person name="Chain P."/>
            <person name="Malfatti S."/>
            <person name="Shin M."/>
            <person name="Vergez L."/>
            <person name="Schmutz J."/>
            <person name="Larimer F."/>
            <person name="Land M."/>
            <person name="Hauser L."/>
            <person name="Kyrpides N."/>
            <person name="Tiedje J."/>
            <person name="Richardson P."/>
        </authorList>
    </citation>
    <scope>NUCLEOTIDE SEQUENCE [LARGE SCALE GENOMIC DNA]</scope>
    <source>
        <strain evidence="2">G4 / LMG 22486</strain>
        <plasmid evidence="1 2">pBVIE01</plasmid>
    </source>
</reference>
<organism evidence="1 2">
    <name type="scientific">Burkholderia vietnamiensis (strain G4 / LMG 22486)</name>
    <name type="common">Burkholderia cepacia (strain R1808)</name>
    <dbReference type="NCBI Taxonomy" id="269482"/>
    <lineage>
        <taxon>Bacteria</taxon>
        <taxon>Pseudomonadati</taxon>
        <taxon>Pseudomonadota</taxon>
        <taxon>Betaproteobacteria</taxon>
        <taxon>Burkholderiales</taxon>
        <taxon>Burkholderiaceae</taxon>
        <taxon>Burkholderia</taxon>
        <taxon>Burkholderia cepacia complex</taxon>
    </lineage>
</organism>
<name>A4JU65_BURVG</name>
<proteinExistence type="predicted"/>
<evidence type="ECO:0000313" key="2">
    <source>
        <dbReference type="Proteomes" id="UP000002287"/>
    </source>
</evidence>
<dbReference type="HOGENOM" id="CLU_1275724_0_0_4"/>
<dbReference type="KEGG" id="bvi:Bcep1808_6931"/>
<dbReference type="Proteomes" id="UP000002287">
    <property type="component" value="Plasmid pBVIE01"/>
</dbReference>
<evidence type="ECO:0000313" key="1">
    <source>
        <dbReference type="EMBL" id="ABO59818.1"/>
    </source>
</evidence>
<dbReference type="EMBL" id="CP000617">
    <property type="protein sequence ID" value="ABO59818.1"/>
    <property type="molecule type" value="Genomic_DNA"/>
</dbReference>
<sequence>MHRPCRRRRPICLTKPTPCLASRDTAFFCAPVCDITVASSQNPIVKGDRMGNGETQGKLLMTDAVSRLNSAAQAMLDAFGGNVPDWLRTEYSALETSLLEMRTLFQVSEQAASDPKFHVCEILGESIDYSTGRSGLQDFYPGKVETATGKLSLDRSDREVSLHVRDGRPYCCIRQNGNWSRYQVTGEGVAVLTRESVELVVADADGNGRKKAPAAC</sequence>
<geneLocation type="plasmid" evidence="1 2">
    <name>pBVIE01</name>
</geneLocation>